<dbReference type="Pfam" id="PF01297">
    <property type="entry name" value="ZnuA"/>
    <property type="match status" value="1"/>
</dbReference>
<evidence type="ECO:0000313" key="6">
    <source>
        <dbReference type="Proteomes" id="UP001157947"/>
    </source>
</evidence>
<dbReference type="InterPro" id="IPR006127">
    <property type="entry name" value="ZnuA-like"/>
</dbReference>
<dbReference type="SUPFAM" id="SSF53807">
    <property type="entry name" value="Helical backbone' metal receptor"/>
    <property type="match status" value="1"/>
</dbReference>
<protein>
    <submittedName>
        <fullName evidence="5">Zinc transport system substrate-binding protein</fullName>
    </submittedName>
</protein>
<dbReference type="PANTHER" id="PTHR42953">
    <property type="entry name" value="HIGH-AFFINITY ZINC UPTAKE SYSTEM PROTEIN ZNUA-RELATED"/>
    <property type="match status" value="1"/>
</dbReference>
<evidence type="ECO:0000256" key="3">
    <source>
        <dbReference type="ARBA" id="ARBA00022729"/>
    </source>
</evidence>
<sequence length="281" mass="32750">MVRYLFLLFLLFNFSFGKEINVVTTIKPLADIVKAVGKEKVKVNYIIPPSVNYHLYEYKSSDMKAIYNADLFVFIGAGEPNIDKIEKNVKNKMKIISLKGLYLLKERDEHEDEIHPAVWLDPLNAKVIAKNVYQYLSSKDIQNKGFYLKNYQEFEKNIDDVVNYGNGKFKDLKNKYFVSYHYEFPYFVNRFGLIYLAEIEMGHGREPTPKHILNVISLMKKYNVKTVFTSKQFYNPKTADIVLKQTGAKVIFLDSQGETGDYISMMRFNIDKVYEGLKGEK</sequence>
<dbReference type="Gene3D" id="3.40.50.1980">
    <property type="entry name" value="Nitrogenase molybdenum iron protein domain"/>
    <property type="match status" value="2"/>
</dbReference>
<evidence type="ECO:0000313" key="5">
    <source>
        <dbReference type="EMBL" id="SMP06835.1"/>
    </source>
</evidence>
<evidence type="ECO:0000256" key="1">
    <source>
        <dbReference type="ARBA" id="ARBA00011028"/>
    </source>
</evidence>
<keyword evidence="3" id="KW-0732">Signal</keyword>
<keyword evidence="2 4" id="KW-0813">Transport</keyword>
<dbReference type="EMBL" id="FXTX01000004">
    <property type="protein sequence ID" value="SMP06835.1"/>
    <property type="molecule type" value="Genomic_DNA"/>
</dbReference>
<proteinExistence type="inferred from homology"/>
<accession>A0AA46ADQ4</accession>
<name>A0AA46ADQ4_9AQUI</name>
<dbReference type="Proteomes" id="UP001157947">
    <property type="component" value="Unassembled WGS sequence"/>
</dbReference>
<dbReference type="PANTHER" id="PTHR42953:SF3">
    <property type="entry name" value="HIGH-AFFINITY ZINC UPTAKE SYSTEM PROTEIN ZNUA"/>
    <property type="match status" value="1"/>
</dbReference>
<dbReference type="AlphaFoldDB" id="A0AA46ADQ4"/>
<dbReference type="InterPro" id="IPR050492">
    <property type="entry name" value="Bact_metal-bind_prot9"/>
</dbReference>
<dbReference type="GO" id="GO:0007155">
    <property type="term" value="P:cell adhesion"/>
    <property type="evidence" value="ECO:0007669"/>
    <property type="project" value="InterPro"/>
</dbReference>
<reference evidence="5" key="1">
    <citation type="submission" date="2017-05" db="EMBL/GenBank/DDBJ databases">
        <authorList>
            <person name="Varghese N."/>
            <person name="Submissions S."/>
        </authorList>
    </citation>
    <scope>NUCLEOTIDE SEQUENCE</scope>
    <source>
        <strain evidence="5">DSM 18763</strain>
    </source>
</reference>
<evidence type="ECO:0000256" key="2">
    <source>
        <dbReference type="ARBA" id="ARBA00022448"/>
    </source>
</evidence>
<dbReference type="GO" id="GO:0046872">
    <property type="term" value="F:metal ion binding"/>
    <property type="evidence" value="ECO:0007669"/>
    <property type="project" value="InterPro"/>
</dbReference>
<evidence type="ECO:0000256" key="4">
    <source>
        <dbReference type="RuleBase" id="RU003512"/>
    </source>
</evidence>
<comment type="caution">
    <text evidence="5">The sequence shown here is derived from an EMBL/GenBank/DDBJ whole genome shotgun (WGS) entry which is preliminary data.</text>
</comment>
<dbReference type="InterPro" id="IPR006129">
    <property type="entry name" value="AdhesinB"/>
</dbReference>
<comment type="similarity">
    <text evidence="1 4">Belongs to the bacterial solute-binding protein 9 family.</text>
</comment>
<dbReference type="GO" id="GO:0030001">
    <property type="term" value="P:metal ion transport"/>
    <property type="evidence" value="ECO:0007669"/>
    <property type="project" value="InterPro"/>
</dbReference>
<dbReference type="InterPro" id="IPR006128">
    <property type="entry name" value="Lipoprotein_PsaA-like"/>
</dbReference>
<dbReference type="RefSeq" id="WP_265134451.1">
    <property type="nucleotide sequence ID" value="NZ_FXTX01000004.1"/>
</dbReference>
<organism evidence="5 6">
    <name type="scientific">Venenivibrio stagnispumantis</name>
    <dbReference type="NCBI Taxonomy" id="407998"/>
    <lineage>
        <taxon>Bacteria</taxon>
        <taxon>Pseudomonadati</taxon>
        <taxon>Aquificota</taxon>
        <taxon>Aquificia</taxon>
        <taxon>Aquificales</taxon>
        <taxon>Hydrogenothermaceae</taxon>
        <taxon>Venenivibrio</taxon>
    </lineage>
</organism>
<dbReference type="PRINTS" id="PR00690">
    <property type="entry name" value="ADHESNFAMILY"/>
</dbReference>
<keyword evidence="6" id="KW-1185">Reference proteome</keyword>
<gene>
    <name evidence="5" type="ORF">SAMN06264868_10496</name>
</gene>
<dbReference type="PRINTS" id="PR00691">
    <property type="entry name" value="ADHESINB"/>
</dbReference>